<accession>A0A412XQB5</accession>
<comment type="caution">
    <text evidence="2">The sequence shown here is derived from an EMBL/GenBank/DDBJ whole genome shotgun (WGS) entry which is preliminary data.</text>
</comment>
<reference evidence="2 3" key="1">
    <citation type="submission" date="2018-08" db="EMBL/GenBank/DDBJ databases">
        <title>A genome reference for cultivated species of the human gut microbiota.</title>
        <authorList>
            <person name="Zou Y."/>
            <person name="Xue W."/>
            <person name="Luo G."/>
        </authorList>
    </citation>
    <scope>NUCLEOTIDE SEQUENCE [LARGE SCALE GENOMIC DNA]</scope>
    <source>
        <strain evidence="2 3">AF14-27</strain>
    </source>
</reference>
<keyword evidence="1" id="KW-0175">Coiled coil</keyword>
<dbReference type="Proteomes" id="UP000284366">
    <property type="component" value="Unassembled WGS sequence"/>
</dbReference>
<gene>
    <name evidence="2" type="ORF">DWW09_18570</name>
</gene>
<proteinExistence type="predicted"/>
<protein>
    <submittedName>
        <fullName evidence="2">Uncharacterized protein</fullName>
    </submittedName>
</protein>
<dbReference type="GO" id="GO:0016788">
    <property type="term" value="F:hydrolase activity, acting on ester bonds"/>
    <property type="evidence" value="ECO:0007669"/>
    <property type="project" value="UniProtKB-ARBA"/>
</dbReference>
<evidence type="ECO:0000313" key="3">
    <source>
        <dbReference type="Proteomes" id="UP000284366"/>
    </source>
</evidence>
<dbReference type="SUPFAM" id="SSF52266">
    <property type="entry name" value="SGNH hydrolase"/>
    <property type="match status" value="1"/>
</dbReference>
<dbReference type="EMBL" id="QRZG01000066">
    <property type="protein sequence ID" value="RGV47363.1"/>
    <property type="molecule type" value="Genomic_DNA"/>
</dbReference>
<organism evidence="2 3">
    <name type="scientific">Bacteroides clarus</name>
    <dbReference type="NCBI Taxonomy" id="626929"/>
    <lineage>
        <taxon>Bacteria</taxon>
        <taxon>Pseudomonadati</taxon>
        <taxon>Bacteroidota</taxon>
        <taxon>Bacteroidia</taxon>
        <taxon>Bacteroidales</taxon>
        <taxon>Bacteroidaceae</taxon>
        <taxon>Bacteroides</taxon>
    </lineage>
</organism>
<name>A0A412XQB5_9BACE</name>
<dbReference type="InterPro" id="IPR036514">
    <property type="entry name" value="SGNH_hydro_sf"/>
</dbReference>
<evidence type="ECO:0000313" key="2">
    <source>
        <dbReference type="EMBL" id="RGV47363.1"/>
    </source>
</evidence>
<dbReference type="Gene3D" id="3.40.50.1110">
    <property type="entry name" value="SGNH hydrolase"/>
    <property type="match status" value="1"/>
</dbReference>
<sequence>MGLKVSFVNSAGQVETWEYQNGTFTNILSWTQSGAQKLSELEIRTKYRLGFYNRSNKGLYHAFKGDCFCSGYIPLIAGEKTISYYGEILGSDMSALNFYDKNQNYLSSLPEDRKQKVIELSEAVIPSDAAYLTFASNFNVPLNIYTNARQIADMNFNAVRHVQDNMSELQNDIQVHTGEITSLERIYSTANDELVNGFWNDQGSFNNYSGDYYGCKTHIPIKPGWSISVSPAVNMMDSSRSLVFYNKEKKMIRSHRLIIGSFPVKAPEESAYFTYTLRSRENRTVFVIPSVQELKDKTREEKKKNLYGNLNLQLSSVQYGELGSATNAYRNYAQLYSERPYKSLYIRIKSISFKIGELADTSDDEQGVYVLAGEKRAGNKIAIVSEANFYQQKILPNTVNTIETDFLLEPEQIPIVITVGGTLYWGGSPFKGNTGYNGGKLASSIGEDFSAEPSFSDDNVPSSNKGGFFTFAYDVYAIKTISGNSFLSGRKIGVIGDSESISPFPDVTWAKEEQDRAEYSIMGKSSGHWSEMICKRTGAILNNQGVSGSVVFGDISDQNSAMKQLERLDRDIDYLIVFTGTNGARLKDKNNVVISALGDETSPKLSAMPTTIDSNDETFTICGALKWMIEYMYELFPNAKIGFITPWAYQTRNDLDGTYILDESRVEGGDFAKAIRMICPLYSIPYFDNVKDSNICWFNDCQRHALMGYHEIVPTISQVKNFKIGKNMHFYVKDENALYKVLTEDSSHIPQSWQKEQDNSSGKAYGDGLHISNSNGHRYLSYKYESFLKSL</sequence>
<feature type="coiled-coil region" evidence="1">
    <location>
        <begin position="159"/>
        <end position="186"/>
    </location>
</feature>
<dbReference type="AlphaFoldDB" id="A0A412XQB5"/>
<evidence type="ECO:0000256" key="1">
    <source>
        <dbReference type="SAM" id="Coils"/>
    </source>
</evidence>